<sequence length="39" mass="4373">MARQLCHSLSAYKYNSPRIAPACHLANMPKLDHLSSLPH</sequence>
<organism evidence="1">
    <name type="scientific">Burkholderia pseudomallei 1710a</name>
    <dbReference type="NCBI Taxonomy" id="320371"/>
    <lineage>
        <taxon>Bacteria</taxon>
        <taxon>Pseudomonadati</taxon>
        <taxon>Pseudomonadota</taxon>
        <taxon>Betaproteobacteria</taxon>
        <taxon>Burkholderiales</taxon>
        <taxon>Burkholderiaceae</taxon>
        <taxon>Burkholderia</taxon>
        <taxon>pseudomallei group</taxon>
    </lineage>
</organism>
<dbReference type="EMBL" id="CM000833">
    <property type="protein sequence ID" value="EET02803.1"/>
    <property type="molecule type" value="Genomic_DNA"/>
</dbReference>
<gene>
    <name evidence="1" type="ORF">BURPS1710A_A2657</name>
</gene>
<name>A0A0E1VPR1_BURPE</name>
<evidence type="ECO:0000313" key="1">
    <source>
        <dbReference type="EMBL" id="EET02803.1"/>
    </source>
</evidence>
<proteinExistence type="predicted"/>
<protein>
    <submittedName>
        <fullName evidence="1">Uncharacterized protein</fullName>
    </submittedName>
</protein>
<accession>A0A0E1VPR1</accession>
<dbReference type="AlphaFoldDB" id="A0A0E1VPR1"/>
<dbReference type="HOGENOM" id="CLU_3306118_0_0_4"/>
<dbReference type="Proteomes" id="UP000001812">
    <property type="component" value="Chromosome II"/>
</dbReference>
<reference evidence="1" key="1">
    <citation type="submission" date="2009-05" db="EMBL/GenBank/DDBJ databases">
        <authorList>
            <person name="Harkins D.M."/>
            <person name="DeShazer D."/>
            <person name="Woods D.E."/>
            <person name="Brinkac L.M."/>
            <person name="Brown K.A."/>
            <person name="Hung G.C."/>
            <person name="Tuanyok A."/>
            <person name="Zhang B."/>
            <person name="Nierman W.C."/>
        </authorList>
    </citation>
    <scope>NUCLEOTIDE SEQUENCE [LARGE SCALE GENOMIC DNA]</scope>
    <source>
        <strain evidence="1">1710a</strain>
    </source>
</reference>